<feature type="region of interest" description="Disordered" evidence="1">
    <location>
        <begin position="178"/>
        <end position="197"/>
    </location>
</feature>
<organism evidence="3 4">
    <name type="scientific">Filobasidium floriforme</name>
    <dbReference type="NCBI Taxonomy" id="5210"/>
    <lineage>
        <taxon>Eukaryota</taxon>
        <taxon>Fungi</taxon>
        <taxon>Dikarya</taxon>
        <taxon>Basidiomycota</taxon>
        <taxon>Agaricomycotina</taxon>
        <taxon>Tremellomycetes</taxon>
        <taxon>Filobasidiales</taxon>
        <taxon>Filobasidiaceae</taxon>
        <taxon>Filobasidium</taxon>
    </lineage>
</organism>
<reference evidence="3" key="1">
    <citation type="submission" date="2020-04" db="EMBL/GenBank/DDBJ databases">
        <title>Analysis of mating type loci in Filobasidium floriforme.</title>
        <authorList>
            <person name="Nowrousian M."/>
        </authorList>
    </citation>
    <scope>NUCLEOTIDE SEQUENCE</scope>
    <source>
        <strain evidence="3">CBS 6242</strain>
    </source>
</reference>
<dbReference type="PANTHER" id="PTHR44086:SF10">
    <property type="entry name" value="THIOSULFATE SULFURTRANSFERASE_RHODANESE-LIKE DOMAIN-CONTAINING PROTEIN 3"/>
    <property type="match status" value="1"/>
</dbReference>
<proteinExistence type="predicted"/>
<dbReference type="AlphaFoldDB" id="A0A8K0JGE6"/>
<gene>
    <name evidence="3" type="ORF">FFLO_05664</name>
</gene>
<dbReference type="PANTHER" id="PTHR44086">
    <property type="entry name" value="THIOSULFATE SULFURTRANSFERASE RDL2, MITOCHONDRIAL-RELATED"/>
    <property type="match status" value="1"/>
</dbReference>
<evidence type="ECO:0000259" key="2">
    <source>
        <dbReference type="PROSITE" id="PS50206"/>
    </source>
</evidence>
<dbReference type="GO" id="GO:0005739">
    <property type="term" value="C:mitochondrion"/>
    <property type="evidence" value="ECO:0007669"/>
    <property type="project" value="TreeGrafter"/>
</dbReference>
<name>A0A8K0JGE6_9TREE</name>
<sequence length="197" mass="21804">MSVNSARNAISKALLRPVPSRTIRVAPQAARHLSLLASTRTPTVSRISPAVSKSSVASGIRFKSTDKPWGPPIVSYEELKPITEQPSDPPPPKDVREPDEVALGAIPSSVSLPLSTLKKHLSSNYDAGSFVKEHMFHKPLPEQKMIFYCRSGKRSATACQEAQEAGYRNVRNYAGSWMDWRKREDESQMGNRGEDDD</sequence>
<dbReference type="InterPro" id="IPR036873">
    <property type="entry name" value="Rhodanese-like_dom_sf"/>
</dbReference>
<dbReference type="PROSITE" id="PS50206">
    <property type="entry name" value="RHODANESE_3"/>
    <property type="match status" value="1"/>
</dbReference>
<dbReference type="SUPFAM" id="SSF52821">
    <property type="entry name" value="Rhodanese/Cell cycle control phosphatase"/>
    <property type="match status" value="1"/>
</dbReference>
<keyword evidence="4" id="KW-1185">Reference proteome</keyword>
<dbReference type="Gene3D" id="3.40.250.10">
    <property type="entry name" value="Rhodanese-like domain"/>
    <property type="match status" value="1"/>
</dbReference>
<accession>A0A8K0JGE6</accession>
<dbReference type="EMBL" id="JABELV010000150">
    <property type="protein sequence ID" value="KAG7529436.1"/>
    <property type="molecule type" value="Genomic_DNA"/>
</dbReference>
<dbReference type="GO" id="GO:0004792">
    <property type="term" value="F:thiosulfate-cyanide sulfurtransferase activity"/>
    <property type="evidence" value="ECO:0007669"/>
    <property type="project" value="TreeGrafter"/>
</dbReference>
<protein>
    <recommendedName>
        <fullName evidence="2">Rhodanese domain-containing protein</fullName>
    </recommendedName>
</protein>
<evidence type="ECO:0000313" key="3">
    <source>
        <dbReference type="EMBL" id="KAG7529436.1"/>
    </source>
</evidence>
<dbReference type="Proteomes" id="UP000812966">
    <property type="component" value="Unassembled WGS sequence"/>
</dbReference>
<evidence type="ECO:0000256" key="1">
    <source>
        <dbReference type="SAM" id="MobiDB-lite"/>
    </source>
</evidence>
<feature type="domain" description="Rhodanese" evidence="2">
    <location>
        <begin position="94"/>
        <end position="189"/>
    </location>
</feature>
<feature type="region of interest" description="Disordered" evidence="1">
    <location>
        <begin position="72"/>
        <end position="98"/>
    </location>
</feature>
<dbReference type="SMART" id="SM00450">
    <property type="entry name" value="RHOD"/>
    <property type="match status" value="1"/>
</dbReference>
<comment type="caution">
    <text evidence="3">The sequence shown here is derived from an EMBL/GenBank/DDBJ whole genome shotgun (WGS) entry which is preliminary data.</text>
</comment>
<evidence type="ECO:0000313" key="4">
    <source>
        <dbReference type="Proteomes" id="UP000812966"/>
    </source>
</evidence>
<dbReference type="InterPro" id="IPR001763">
    <property type="entry name" value="Rhodanese-like_dom"/>
</dbReference>
<dbReference type="Pfam" id="PF00581">
    <property type="entry name" value="Rhodanese"/>
    <property type="match status" value="1"/>
</dbReference>